<keyword evidence="2" id="KW-1185">Reference proteome</keyword>
<protein>
    <submittedName>
        <fullName evidence="1">Uncharacterized protein</fullName>
    </submittedName>
</protein>
<dbReference type="RefSeq" id="WP_056993221.1">
    <property type="nucleotide sequence ID" value="NZ_JQCE01000058.1"/>
</dbReference>
<proteinExistence type="predicted"/>
<dbReference type="Pfam" id="PF06124">
    <property type="entry name" value="DUF960"/>
    <property type="match status" value="1"/>
</dbReference>
<dbReference type="Proteomes" id="UP000050969">
    <property type="component" value="Unassembled WGS sequence"/>
</dbReference>
<evidence type="ECO:0000313" key="2">
    <source>
        <dbReference type="Proteomes" id="UP000050969"/>
    </source>
</evidence>
<evidence type="ECO:0000313" key="1">
    <source>
        <dbReference type="EMBL" id="KRO15935.1"/>
    </source>
</evidence>
<dbReference type="AlphaFoldDB" id="A0A0R2MQN6"/>
<dbReference type="Gene3D" id="3.10.450.150">
    <property type="entry name" value="enterococcus faecalis protein"/>
    <property type="match status" value="1"/>
</dbReference>
<reference evidence="1 2" key="1">
    <citation type="journal article" date="2015" name="Genome Announc.">
        <title>Expanding the biotechnology potential of lactobacilli through comparative genomics of 213 strains and associated genera.</title>
        <authorList>
            <person name="Sun Z."/>
            <person name="Harris H.M."/>
            <person name="McCann A."/>
            <person name="Guo C."/>
            <person name="Argimon S."/>
            <person name="Zhang W."/>
            <person name="Yang X."/>
            <person name="Jeffery I.B."/>
            <person name="Cooney J.C."/>
            <person name="Kagawa T.F."/>
            <person name="Liu W."/>
            <person name="Song Y."/>
            <person name="Salvetti E."/>
            <person name="Wrobel A."/>
            <person name="Rasinkangas P."/>
            <person name="Parkhill J."/>
            <person name="Rea M.C."/>
            <person name="O'Sullivan O."/>
            <person name="Ritari J."/>
            <person name="Douillard F.P."/>
            <person name="Paul Ross R."/>
            <person name="Yang R."/>
            <person name="Briner A.E."/>
            <person name="Felis G.E."/>
            <person name="de Vos W.M."/>
            <person name="Barrangou R."/>
            <person name="Klaenhammer T.R."/>
            <person name="Caufield P.W."/>
            <person name="Cui Y."/>
            <person name="Zhang H."/>
            <person name="O'Toole P.W."/>
        </authorList>
    </citation>
    <scope>NUCLEOTIDE SEQUENCE [LARGE SCALE GENOMIC DNA]</scope>
    <source>
        <strain evidence="1 2">DSM 24301</strain>
    </source>
</reference>
<comment type="caution">
    <text evidence="1">The sequence shown here is derived from an EMBL/GenBank/DDBJ whole genome shotgun (WGS) entry which is preliminary data.</text>
</comment>
<accession>A0A0R2MQN6</accession>
<dbReference type="STRING" id="1293598.IV56_GL002126"/>
<organism evidence="1 2">
    <name type="scientific">Lacticaseibacillus saniviri JCM 17471 = DSM 24301</name>
    <dbReference type="NCBI Taxonomy" id="1293598"/>
    <lineage>
        <taxon>Bacteria</taxon>
        <taxon>Bacillati</taxon>
        <taxon>Bacillota</taxon>
        <taxon>Bacilli</taxon>
        <taxon>Lactobacillales</taxon>
        <taxon>Lactobacillaceae</taxon>
        <taxon>Lacticaseibacillus</taxon>
    </lineage>
</organism>
<sequence>MFDPTHSRFATFGVISSLPGELIDSIWMIIDQNLQGVVDLHNLLTFAVENHDGQVTMHFSQEDDPTELSVDLPFDYQPSFPAKVMAYDDGNRQTILLPSEGKREGNLDL</sequence>
<dbReference type="InterPro" id="IPR009303">
    <property type="entry name" value="DUF960"/>
</dbReference>
<gene>
    <name evidence="1" type="ORF">IV56_GL002126</name>
</gene>
<dbReference type="EMBL" id="JQCE01000058">
    <property type="protein sequence ID" value="KRO15935.1"/>
    <property type="molecule type" value="Genomic_DNA"/>
</dbReference>
<name>A0A0R2MQN6_9LACO</name>
<dbReference type="PATRIC" id="fig|1293598.4.peg.2220"/>